<reference evidence="4" key="1">
    <citation type="submission" date="2023-03" db="EMBL/GenBank/DDBJ databases">
        <title>Andean soil-derived lignocellulolytic bacterial consortium as a source of novel taxa and putative plastic-active enzymes.</title>
        <authorList>
            <person name="Diaz-Garcia L."/>
            <person name="Chuvochina M."/>
            <person name="Feuerriegel G."/>
            <person name="Bunk B."/>
            <person name="Sproer C."/>
            <person name="Streit W.R."/>
            <person name="Rodriguez L.M."/>
            <person name="Overmann J."/>
            <person name="Jimenez D.J."/>
        </authorList>
    </citation>
    <scope>NUCLEOTIDE SEQUENCE</scope>
    <source>
        <strain evidence="4">MAG 4610</strain>
    </source>
</reference>
<protein>
    <submittedName>
        <fullName evidence="4">PH domain-containing protein</fullName>
    </submittedName>
</protein>
<feature type="domain" description="Low molecular weight protein antigen 6 PH" evidence="3">
    <location>
        <begin position="59"/>
        <end position="108"/>
    </location>
</feature>
<keyword evidence="2" id="KW-1133">Transmembrane helix</keyword>
<keyword evidence="2" id="KW-0472">Membrane</keyword>
<feature type="transmembrane region" description="Helical" evidence="2">
    <location>
        <begin position="12"/>
        <end position="32"/>
    </location>
</feature>
<feature type="region of interest" description="Disordered" evidence="1">
    <location>
        <begin position="110"/>
        <end position="147"/>
    </location>
</feature>
<gene>
    <name evidence="4" type="ORF">P0Y48_05770</name>
</gene>
<evidence type="ECO:0000313" key="4">
    <source>
        <dbReference type="EMBL" id="WEK14706.1"/>
    </source>
</evidence>
<dbReference type="Pfam" id="PF10756">
    <property type="entry name" value="bPH_6"/>
    <property type="match status" value="1"/>
</dbReference>
<evidence type="ECO:0000259" key="3">
    <source>
        <dbReference type="Pfam" id="PF10756"/>
    </source>
</evidence>
<evidence type="ECO:0000256" key="1">
    <source>
        <dbReference type="SAM" id="MobiDB-lite"/>
    </source>
</evidence>
<keyword evidence="2" id="KW-0812">Transmembrane</keyword>
<dbReference type="InterPro" id="IPR019692">
    <property type="entry name" value="CFP-6_PH"/>
</dbReference>
<feature type="compositionally biased region" description="Basic and acidic residues" evidence="1">
    <location>
        <begin position="120"/>
        <end position="139"/>
    </location>
</feature>
<dbReference type="EMBL" id="CP119321">
    <property type="protein sequence ID" value="WEK14706.1"/>
    <property type="molecule type" value="Genomic_DNA"/>
</dbReference>
<proteinExistence type="predicted"/>
<feature type="transmembrane region" description="Helical" evidence="2">
    <location>
        <begin position="175"/>
        <end position="199"/>
    </location>
</feature>
<dbReference type="AlphaFoldDB" id="A0AAJ6B6F0"/>
<dbReference type="Proteomes" id="UP001213972">
    <property type="component" value="Chromosome"/>
</dbReference>
<organism evidence="4 5">
    <name type="scientific">Candidatus Microbacterium phytovorans</name>
    <dbReference type="NCBI Taxonomy" id="3121374"/>
    <lineage>
        <taxon>Bacteria</taxon>
        <taxon>Bacillati</taxon>
        <taxon>Actinomycetota</taxon>
        <taxon>Actinomycetes</taxon>
        <taxon>Micrococcales</taxon>
        <taxon>Microbacteriaceae</taxon>
        <taxon>Microbacterium</taxon>
    </lineage>
</organism>
<evidence type="ECO:0000256" key="2">
    <source>
        <dbReference type="SAM" id="Phobius"/>
    </source>
</evidence>
<feature type="transmembrane region" description="Helical" evidence="2">
    <location>
        <begin position="39"/>
        <end position="58"/>
    </location>
</feature>
<sequence>MPHPVVFRPRGGVILAVVAIVLCLAVLVSIVVTDGILGLLAWGWPVVAIAWLAWLLYIRPSVTLTDGFVEVVNPVHTHRVPWGDVFDVESRYALTVTTHDKRTVRAWAAPAPGARQALSTRREDVRRAPGDGETRRPSDAEGTDSGDATALVLRGLEQYRRSGAPNLPGGTVSTWAVVPLLVTVALVAAAVVSLAQAVAHG</sequence>
<accession>A0AAJ6B6F0</accession>
<name>A0AAJ6B6F0_9MICO</name>
<evidence type="ECO:0000313" key="5">
    <source>
        <dbReference type="Proteomes" id="UP001213972"/>
    </source>
</evidence>